<dbReference type="InParanoid" id="B4CW09"/>
<sequence>MVSSGANEVLSVIEEEGMLENARTMGAHAVAAIQAIQSPLIKEVRGVGLMLAFELVPDFVERVPAAAKRAPSLLVVDALHEAGLLNVPSGTHAVRWLPPLNVSRAEIDEAADILRQVLAKF</sequence>
<keyword evidence="3 4" id="KW-0808">Transferase</keyword>
<dbReference type="STRING" id="497964.CfE428DRAFT_0846"/>
<dbReference type="Pfam" id="PF00202">
    <property type="entry name" value="Aminotran_3"/>
    <property type="match status" value="1"/>
</dbReference>
<keyword evidence="2 4" id="KW-0032">Aminotransferase</keyword>
<dbReference type="InterPro" id="IPR005814">
    <property type="entry name" value="Aminotrans_3"/>
</dbReference>
<evidence type="ECO:0000256" key="3">
    <source>
        <dbReference type="ARBA" id="ARBA00022679"/>
    </source>
</evidence>
<dbReference type="GO" id="GO:0042802">
    <property type="term" value="F:identical protein binding"/>
    <property type="evidence" value="ECO:0007669"/>
    <property type="project" value="TreeGrafter"/>
</dbReference>
<dbReference type="RefSeq" id="WP_006978173.1">
    <property type="nucleotide sequence ID" value="NZ_ABVL01000002.1"/>
</dbReference>
<dbReference type="PANTHER" id="PTHR11986:SF79">
    <property type="entry name" value="ACETYLORNITHINE AMINOTRANSFERASE, MITOCHONDRIAL"/>
    <property type="match status" value="1"/>
</dbReference>
<dbReference type="AlphaFoldDB" id="B4CW09"/>
<reference evidence="4 5" key="1">
    <citation type="journal article" date="2011" name="J. Bacteriol.">
        <title>Genome sequence of Chthoniobacter flavus Ellin428, an aerobic heterotrophic soil bacterium.</title>
        <authorList>
            <person name="Kant R."/>
            <person name="van Passel M.W."/>
            <person name="Palva A."/>
            <person name="Lucas S."/>
            <person name="Lapidus A."/>
            <person name="Glavina Del Rio T."/>
            <person name="Dalin E."/>
            <person name="Tice H."/>
            <person name="Bruce D."/>
            <person name="Goodwin L."/>
            <person name="Pitluck S."/>
            <person name="Larimer F.W."/>
            <person name="Land M.L."/>
            <person name="Hauser L."/>
            <person name="Sangwan P."/>
            <person name="de Vos W.M."/>
            <person name="Janssen P.H."/>
            <person name="Smidt H."/>
        </authorList>
    </citation>
    <scope>NUCLEOTIDE SEQUENCE [LARGE SCALE GENOMIC DNA]</scope>
    <source>
        <strain evidence="4 5">Ellin428</strain>
    </source>
</reference>
<gene>
    <name evidence="4" type="ORF">CfE428DRAFT_0846</name>
</gene>
<dbReference type="InterPro" id="IPR015424">
    <property type="entry name" value="PyrdxlP-dep_Trfase"/>
</dbReference>
<accession>B4CW09</accession>
<comment type="cofactor">
    <cofactor evidence="1">
        <name>pyridoxal 5'-phosphate</name>
        <dbReference type="ChEBI" id="CHEBI:597326"/>
    </cofactor>
</comment>
<name>B4CW09_9BACT</name>
<organism evidence="4 5">
    <name type="scientific">Chthoniobacter flavus Ellin428</name>
    <dbReference type="NCBI Taxonomy" id="497964"/>
    <lineage>
        <taxon>Bacteria</taxon>
        <taxon>Pseudomonadati</taxon>
        <taxon>Verrucomicrobiota</taxon>
        <taxon>Spartobacteria</taxon>
        <taxon>Chthoniobacterales</taxon>
        <taxon>Chthoniobacteraceae</taxon>
        <taxon>Chthoniobacter</taxon>
    </lineage>
</organism>
<dbReference type="eggNOG" id="COG4992">
    <property type="taxonomic scope" value="Bacteria"/>
</dbReference>
<proteinExistence type="predicted"/>
<evidence type="ECO:0000313" key="4">
    <source>
        <dbReference type="EMBL" id="EDY21601.1"/>
    </source>
</evidence>
<dbReference type="GO" id="GO:0030170">
    <property type="term" value="F:pyridoxal phosphate binding"/>
    <property type="evidence" value="ECO:0007669"/>
    <property type="project" value="InterPro"/>
</dbReference>
<dbReference type="SUPFAM" id="SSF53383">
    <property type="entry name" value="PLP-dependent transferases"/>
    <property type="match status" value="1"/>
</dbReference>
<dbReference type="Proteomes" id="UP000005824">
    <property type="component" value="Unassembled WGS sequence"/>
</dbReference>
<dbReference type="GO" id="GO:0008483">
    <property type="term" value="F:transaminase activity"/>
    <property type="evidence" value="ECO:0007669"/>
    <property type="project" value="UniProtKB-KW"/>
</dbReference>
<evidence type="ECO:0000313" key="5">
    <source>
        <dbReference type="Proteomes" id="UP000005824"/>
    </source>
</evidence>
<dbReference type="EMBL" id="ABVL01000002">
    <property type="protein sequence ID" value="EDY21601.1"/>
    <property type="molecule type" value="Genomic_DNA"/>
</dbReference>
<protein>
    <submittedName>
        <fullName evidence="4">Ornithine aminotransferase</fullName>
    </submittedName>
</protein>
<dbReference type="InterPro" id="IPR050103">
    <property type="entry name" value="Class-III_PLP-dep_AT"/>
</dbReference>
<evidence type="ECO:0000256" key="1">
    <source>
        <dbReference type="ARBA" id="ARBA00001933"/>
    </source>
</evidence>
<comment type="caution">
    <text evidence="4">The sequence shown here is derived from an EMBL/GenBank/DDBJ whole genome shotgun (WGS) entry which is preliminary data.</text>
</comment>
<dbReference type="PANTHER" id="PTHR11986">
    <property type="entry name" value="AMINOTRANSFERASE CLASS III"/>
    <property type="match status" value="1"/>
</dbReference>
<dbReference type="InterPro" id="IPR015422">
    <property type="entry name" value="PyrdxlP-dep_Trfase_small"/>
</dbReference>
<keyword evidence="5" id="KW-1185">Reference proteome</keyword>
<dbReference type="Gene3D" id="3.90.1150.10">
    <property type="entry name" value="Aspartate Aminotransferase, domain 1"/>
    <property type="match status" value="1"/>
</dbReference>
<evidence type="ECO:0000256" key="2">
    <source>
        <dbReference type="ARBA" id="ARBA00022576"/>
    </source>
</evidence>